<dbReference type="PANTHER" id="PTHR34220:SF7">
    <property type="entry name" value="SENSOR HISTIDINE KINASE YPDA"/>
    <property type="match status" value="1"/>
</dbReference>
<dbReference type="InterPro" id="IPR010559">
    <property type="entry name" value="Sig_transdc_His_kin_internal"/>
</dbReference>
<dbReference type="InterPro" id="IPR050640">
    <property type="entry name" value="Bact_2-comp_sensor_kinase"/>
</dbReference>
<proteinExistence type="predicted"/>
<reference evidence="5" key="1">
    <citation type="submission" date="2017-09" db="EMBL/GenBank/DDBJ databases">
        <authorList>
            <person name="Shetty A S."/>
        </authorList>
    </citation>
    <scope>NUCLEOTIDE SEQUENCE [LARGE SCALE GENOMIC DNA]</scope>
</reference>
<keyword evidence="5" id="KW-1185">Reference proteome</keyword>
<dbReference type="GO" id="GO:0000155">
    <property type="term" value="F:phosphorelay sensor kinase activity"/>
    <property type="evidence" value="ECO:0007669"/>
    <property type="project" value="InterPro"/>
</dbReference>
<dbReference type="InterPro" id="IPR018771">
    <property type="entry name" value="PocR_dom"/>
</dbReference>
<dbReference type="STRING" id="39488.ERS852450_00449"/>
<feature type="coiled-coil region" evidence="1">
    <location>
        <begin position="205"/>
        <end position="232"/>
    </location>
</feature>
<evidence type="ECO:0000259" key="2">
    <source>
        <dbReference type="Pfam" id="PF06580"/>
    </source>
</evidence>
<evidence type="ECO:0000256" key="1">
    <source>
        <dbReference type="SAM" id="Coils"/>
    </source>
</evidence>
<keyword evidence="4" id="KW-0808">Transferase</keyword>
<dbReference type="PANTHER" id="PTHR34220">
    <property type="entry name" value="SENSOR HISTIDINE KINASE YPDA"/>
    <property type="match status" value="1"/>
</dbReference>
<dbReference type="EC" id="2.7.3.-" evidence="4"/>
<evidence type="ECO:0000313" key="4">
    <source>
        <dbReference type="EMBL" id="SOB73019.1"/>
    </source>
</evidence>
<evidence type="ECO:0000313" key="5">
    <source>
        <dbReference type="Proteomes" id="UP000217549"/>
    </source>
</evidence>
<dbReference type="Pfam" id="PF06580">
    <property type="entry name" value="His_kinase"/>
    <property type="match status" value="1"/>
</dbReference>
<gene>
    <name evidence="4" type="ORF">EHLA_2465</name>
</gene>
<feature type="domain" description="PocR" evidence="3">
    <location>
        <begin position="27"/>
        <end position="191"/>
    </location>
</feature>
<keyword evidence="1" id="KW-0175">Coiled coil</keyword>
<protein>
    <submittedName>
        <fullName evidence="4">Histidine kinase</fullName>
        <ecNumber evidence="4">2.7.3.-</ecNumber>
    </submittedName>
</protein>
<dbReference type="RefSeq" id="WP_123864857.1">
    <property type="nucleotide sequence ID" value="NZ_LT907978.1"/>
</dbReference>
<dbReference type="Proteomes" id="UP000217549">
    <property type="component" value="Chromosome I"/>
</dbReference>
<dbReference type="GO" id="GO:0016020">
    <property type="term" value="C:membrane"/>
    <property type="evidence" value="ECO:0007669"/>
    <property type="project" value="InterPro"/>
</dbReference>
<feature type="domain" description="Signal transduction histidine kinase internal region" evidence="2">
    <location>
        <begin position="225"/>
        <end position="303"/>
    </location>
</feature>
<dbReference type="Pfam" id="PF10114">
    <property type="entry name" value="PocR"/>
    <property type="match status" value="1"/>
</dbReference>
<evidence type="ECO:0000259" key="3">
    <source>
        <dbReference type="Pfam" id="PF10114"/>
    </source>
</evidence>
<name>A0A285PTS8_9FIRM</name>
<organism evidence="4 5">
    <name type="scientific">Anaerobutyricum hallii</name>
    <dbReference type="NCBI Taxonomy" id="39488"/>
    <lineage>
        <taxon>Bacteria</taxon>
        <taxon>Bacillati</taxon>
        <taxon>Bacillota</taxon>
        <taxon>Clostridia</taxon>
        <taxon>Lachnospirales</taxon>
        <taxon>Lachnospiraceae</taxon>
        <taxon>Anaerobutyricum</taxon>
    </lineage>
</organism>
<dbReference type="KEGG" id="ehl:EHLA_2465"/>
<keyword evidence="4" id="KW-0418">Kinase</keyword>
<accession>A0A285PTS8</accession>
<dbReference type="AlphaFoldDB" id="A0A285PTS8"/>
<sequence>MHTEKDLLANNDEENRDNFDTDVGILELFGKETLENLQSIIVKVTGLGLVTADFRGEPLTTMTSFTPFCKFTRERGNNGKLCNLSDAFGIVRSAITRKYCIYFCPCGLIEVAIPIIVHGKFLGGFLSGQVRCNDAPDDIPRFSGLIHPEYLEEDQTQINEYFQQLPVYEYEKFSNIAELIYQMINQLAENEMLRQQQYHSHKIQEKKLSSRIEELEYENSTLTKELNYMKAKLNPHFILSLLTDISNLSILENAVKTNQMTVSLAQYLKYSLCTTGDNILLAEELKQIESYFNMLKIKYEDALTYSITIKKNIDMLRIPSHILFPFLDRATSLITVNTGHLDIAICISCENGYIIIDIVSDFNPDQTEDNPASSFKNFPDNTAFHSLIKNIRQRLHSIFGNDYEIKESYQDNSKIHDIIKLPISHEERIM</sequence>
<dbReference type="EMBL" id="LT907978">
    <property type="protein sequence ID" value="SOB73019.1"/>
    <property type="molecule type" value="Genomic_DNA"/>
</dbReference>